<keyword evidence="3" id="KW-1185">Reference proteome</keyword>
<organism evidence="2 3">
    <name type="scientific">Actinomadura napierensis</name>
    <dbReference type="NCBI Taxonomy" id="267854"/>
    <lineage>
        <taxon>Bacteria</taxon>
        <taxon>Bacillati</taxon>
        <taxon>Actinomycetota</taxon>
        <taxon>Actinomycetes</taxon>
        <taxon>Streptosporangiales</taxon>
        <taxon>Thermomonosporaceae</taxon>
        <taxon>Actinomadura</taxon>
    </lineage>
</organism>
<dbReference type="Pfam" id="PF13560">
    <property type="entry name" value="HTH_31"/>
    <property type="match status" value="1"/>
</dbReference>
<protein>
    <recommendedName>
        <fullName evidence="1">HTH cro/C1-type domain-containing protein</fullName>
    </recommendedName>
</protein>
<comment type="caution">
    <text evidence="2">The sequence shown here is derived from an EMBL/GenBank/DDBJ whole genome shotgun (WGS) entry which is preliminary data.</text>
</comment>
<dbReference type="SUPFAM" id="SSF48452">
    <property type="entry name" value="TPR-like"/>
    <property type="match status" value="1"/>
</dbReference>
<sequence length="406" mass="44090">MLARLGAELRRARLQRELTLIGLGELTGYSWQHLGNVERGQVVPAENVVLACERALSAGGRLISLLPGVIREQAAHRHAREAARHQAPHSPSDDIDWSRLAAAATRPSAVAPDMVAELEAITDRQRRLYHELTSAQMSVPVEAHLGLLTTLLGNISSTPLRHRIASAAGEAAGFAAWIWHDLDDPHKSAFYYRTAQQLLHDAGNPALSSYISGYQALVCDAGGLAAEAAQHAQQALDTAPKATSHLTRSWLSALAAGTLAAADQRDESLALLRQAQEHFDAAHGREEWMYKFDRTALADYRGQCHLRIGQATNAIAAFAEGLSALPATCERRGAQLTIGLAEAHLIAGQLDQATDAAQRSLKVFAARGSVSGLRRVRRFRDLLREGGHYREADQMDQHVRALQGLQ</sequence>
<dbReference type="EMBL" id="BAAAMR010000136">
    <property type="protein sequence ID" value="GAA2166503.1"/>
    <property type="molecule type" value="Genomic_DNA"/>
</dbReference>
<proteinExistence type="predicted"/>
<feature type="domain" description="HTH cro/C1-type" evidence="1">
    <location>
        <begin position="8"/>
        <end position="63"/>
    </location>
</feature>
<gene>
    <name evidence="2" type="ORF">GCM10009727_86150</name>
</gene>
<evidence type="ECO:0000313" key="3">
    <source>
        <dbReference type="Proteomes" id="UP001501020"/>
    </source>
</evidence>
<dbReference type="InterPro" id="IPR001387">
    <property type="entry name" value="Cro/C1-type_HTH"/>
</dbReference>
<evidence type="ECO:0000259" key="1">
    <source>
        <dbReference type="SMART" id="SM00530"/>
    </source>
</evidence>
<dbReference type="CDD" id="cd00093">
    <property type="entry name" value="HTH_XRE"/>
    <property type="match status" value="1"/>
</dbReference>
<name>A0ABN3AG02_9ACTN</name>
<reference evidence="2 3" key="1">
    <citation type="journal article" date="2019" name="Int. J. Syst. Evol. Microbiol.">
        <title>The Global Catalogue of Microorganisms (GCM) 10K type strain sequencing project: providing services to taxonomists for standard genome sequencing and annotation.</title>
        <authorList>
            <consortium name="The Broad Institute Genomics Platform"/>
            <consortium name="The Broad Institute Genome Sequencing Center for Infectious Disease"/>
            <person name="Wu L."/>
            <person name="Ma J."/>
        </authorList>
    </citation>
    <scope>NUCLEOTIDE SEQUENCE [LARGE SCALE GENOMIC DNA]</scope>
    <source>
        <strain evidence="2 3">JCM 13850</strain>
    </source>
</reference>
<dbReference type="SMART" id="SM00530">
    <property type="entry name" value="HTH_XRE"/>
    <property type="match status" value="1"/>
</dbReference>
<dbReference type="Gene3D" id="1.10.260.40">
    <property type="entry name" value="lambda repressor-like DNA-binding domains"/>
    <property type="match status" value="1"/>
</dbReference>
<evidence type="ECO:0000313" key="2">
    <source>
        <dbReference type="EMBL" id="GAA2166503.1"/>
    </source>
</evidence>
<dbReference type="SUPFAM" id="SSF47413">
    <property type="entry name" value="lambda repressor-like DNA-binding domains"/>
    <property type="match status" value="1"/>
</dbReference>
<dbReference type="RefSeq" id="WP_344282129.1">
    <property type="nucleotide sequence ID" value="NZ_BAAAMR010000136.1"/>
</dbReference>
<accession>A0ABN3AG02</accession>
<dbReference type="InterPro" id="IPR011990">
    <property type="entry name" value="TPR-like_helical_dom_sf"/>
</dbReference>
<dbReference type="InterPro" id="IPR010982">
    <property type="entry name" value="Lambda_DNA-bd_dom_sf"/>
</dbReference>
<dbReference type="Gene3D" id="1.25.40.10">
    <property type="entry name" value="Tetratricopeptide repeat domain"/>
    <property type="match status" value="1"/>
</dbReference>
<dbReference type="Proteomes" id="UP001501020">
    <property type="component" value="Unassembled WGS sequence"/>
</dbReference>